<proteinExistence type="predicted"/>
<dbReference type="SMART" id="SM00052">
    <property type="entry name" value="EAL"/>
    <property type="match status" value="1"/>
</dbReference>
<feature type="domain" description="GGDEF" evidence="5">
    <location>
        <begin position="193"/>
        <end position="325"/>
    </location>
</feature>
<dbReference type="InterPro" id="IPR013655">
    <property type="entry name" value="PAS_fold_3"/>
</dbReference>
<dbReference type="InterPro" id="IPR000160">
    <property type="entry name" value="GGDEF_dom"/>
</dbReference>
<dbReference type="InterPro" id="IPR000014">
    <property type="entry name" value="PAS"/>
</dbReference>
<name>H6LKA9_ACEWD</name>
<gene>
    <name evidence="6" type="ordered locus">Awo_c33010</name>
</gene>
<dbReference type="InterPro" id="IPR001610">
    <property type="entry name" value="PAC"/>
</dbReference>
<dbReference type="CDD" id="cd01948">
    <property type="entry name" value="EAL"/>
    <property type="match status" value="1"/>
</dbReference>
<dbReference type="InterPro" id="IPR001633">
    <property type="entry name" value="EAL_dom"/>
</dbReference>
<dbReference type="NCBIfam" id="TIGR00254">
    <property type="entry name" value="GGDEF"/>
    <property type="match status" value="1"/>
</dbReference>
<feature type="domain" description="PAS" evidence="2">
    <location>
        <begin position="65"/>
        <end position="104"/>
    </location>
</feature>
<dbReference type="KEGG" id="awo:Awo_c33010"/>
<dbReference type="SMART" id="SM00267">
    <property type="entry name" value="GGDEF"/>
    <property type="match status" value="1"/>
</dbReference>
<dbReference type="Pfam" id="PF08447">
    <property type="entry name" value="PAS_3"/>
    <property type="match status" value="1"/>
</dbReference>
<dbReference type="Pfam" id="PF00990">
    <property type="entry name" value="GGDEF"/>
    <property type="match status" value="1"/>
</dbReference>
<evidence type="ECO:0000256" key="1">
    <source>
        <dbReference type="SAM" id="Coils"/>
    </source>
</evidence>
<dbReference type="eggNOG" id="COG2200">
    <property type="taxonomic scope" value="Bacteria"/>
</dbReference>
<dbReference type="PROSITE" id="PS50883">
    <property type="entry name" value="EAL"/>
    <property type="match status" value="1"/>
</dbReference>
<dbReference type="HOGENOM" id="CLU_000445_70_20_9"/>
<dbReference type="SMART" id="SM00086">
    <property type="entry name" value="PAC"/>
    <property type="match status" value="1"/>
</dbReference>
<evidence type="ECO:0000259" key="5">
    <source>
        <dbReference type="PROSITE" id="PS50887"/>
    </source>
</evidence>
<dbReference type="SUPFAM" id="SSF55073">
    <property type="entry name" value="Nucleotide cyclase"/>
    <property type="match status" value="1"/>
</dbReference>
<dbReference type="CDD" id="cd00130">
    <property type="entry name" value="PAS"/>
    <property type="match status" value="1"/>
</dbReference>
<dbReference type="OrthoDB" id="9805474at2"/>
<feature type="domain" description="EAL" evidence="4">
    <location>
        <begin position="334"/>
        <end position="588"/>
    </location>
</feature>
<dbReference type="PROSITE" id="PS50112">
    <property type="entry name" value="PAS"/>
    <property type="match status" value="1"/>
</dbReference>
<reference evidence="7" key="1">
    <citation type="submission" date="2011-07" db="EMBL/GenBank/DDBJ databases">
        <title>Complete genome sequence of Acetobacterium woodii.</title>
        <authorList>
            <person name="Poehlein A."/>
            <person name="Schmidt S."/>
            <person name="Kaster A.-K."/>
            <person name="Goenrich M."/>
            <person name="Vollmers J."/>
            <person name="Thuermer A."/>
            <person name="Gottschalk G."/>
            <person name="Thauer R.K."/>
            <person name="Daniel R."/>
            <person name="Mueller V."/>
        </authorList>
    </citation>
    <scope>NUCLEOTIDE SEQUENCE [LARGE SCALE GENOMIC DNA]</scope>
    <source>
        <strain evidence="7">ATCC 29683 / DSM 1030 / JCM 2381 / KCTC 1655 / WB1</strain>
    </source>
</reference>
<dbReference type="InterPro" id="IPR043128">
    <property type="entry name" value="Rev_trsase/Diguanyl_cyclase"/>
</dbReference>
<dbReference type="STRING" id="931626.Awo_c33010"/>
<evidence type="ECO:0000259" key="2">
    <source>
        <dbReference type="PROSITE" id="PS50112"/>
    </source>
</evidence>
<reference evidence="6 7" key="2">
    <citation type="journal article" date="2012" name="PLoS ONE">
        <title>An ancient pathway combining carbon dioxide fixation with the generation and utilization of a sodium ion gradient for ATP synthesis.</title>
        <authorList>
            <person name="Poehlein A."/>
            <person name="Schmidt S."/>
            <person name="Kaster A.K."/>
            <person name="Goenrich M."/>
            <person name="Vollmers J."/>
            <person name="Thurmer A."/>
            <person name="Bertsch J."/>
            <person name="Schuchmann K."/>
            <person name="Voigt B."/>
            <person name="Hecker M."/>
            <person name="Daniel R."/>
            <person name="Thauer R.K."/>
            <person name="Gottschalk G."/>
            <person name="Muller V."/>
        </authorList>
    </citation>
    <scope>NUCLEOTIDE SEQUENCE [LARGE SCALE GENOMIC DNA]</scope>
    <source>
        <strain evidence="7">ATCC 29683 / DSM 1030 / JCM 2381 / KCTC 1655 / WB1</strain>
    </source>
</reference>
<evidence type="ECO:0000259" key="3">
    <source>
        <dbReference type="PROSITE" id="PS50113"/>
    </source>
</evidence>
<evidence type="ECO:0000313" key="7">
    <source>
        <dbReference type="Proteomes" id="UP000007177"/>
    </source>
</evidence>
<dbReference type="RefSeq" id="WP_014357624.1">
    <property type="nucleotide sequence ID" value="NC_016894.1"/>
</dbReference>
<dbReference type="NCBIfam" id="TIGR00229">
    <property type="entry name" value="sensory_box"/>
    <property type="match status" value="1"/>
</dbReference>
<keyword evidence="1" id="KW-0175">Coiled coil</keyword>
<dbReference type="Gene3D" id="3.30.450.20">
    <property type="entry name" value="PAS domain"/>
    <property type="match status" value="1"/>
</dbReference>
<dbReference type="Pfam" id="PF00563">
    <property type="entry name" value="EAL"/>
    <property type="match status" value="1"/>
</dbReference>
<keyword evidence="7" id="KW-1185">Reference proteome</keyword>
<dbReference type="PANTHER" id="PTHR33121:SF70">
    <property type="entry name" value="SIGNALING PROTEIN YKOW"/>
    <property type="match status" value="1"/>
</dbReference>
<dbReference type="CDD" id="cd01949">
    <property type="entry name" value="GGDEF"/>
    <property type="match status" value="1"/>
</dbReference>
<organism evidence="6 7">
    <name type="scientific">Acetobacterium woodii (strain ATCC 29683 / DSM 1030 / JCM 2381 / KCTC 1655 / WB1)</name>
    <dbReference type="NCBI Taxonomy" id="931626"/>
    <lineage>
        <taxon>Bacteria</taxon>
        <taxon>Bacillati</taxon>
        <taxon>Bacillota</taxon>
        <taxon>Clostridia</taxon>
        <taxon>Eubacteriales</taxon>
        <taxon>Eubacteriaceae</taxon>
        <taxon>Acetobacterium</taxon>
    </lineage>
</organism>
<feature type="coiled-coil region" evidence="1">
    <location>
        <begin position="8"/>
        <end position="35"/>
    </location>
</feature>
<dbReference type="PROSITE" id="PS50887">
    <property type="entry name" value="GGDEF"/>
    <property type="match status" value="1"/>
</dbReference>
<accession>H6LKA9</accession>
<dbReference type="InterPro" id="IPR000700">
    <property type="entry name" value="PAS-assoc_C"/>
</dbReference>
<dbReference type="SUPFAM" id="SSF141868">
    <property type="entry name" value="EAL domain-like"/>
    <property type="match status" value="1"/>
</dbReference>
<dbReference type="InterPro" id="IPR035919">
    <property type="entry name" value="EAL_sf"/>
</dbReference>
<dbReference type="InterPro" id="IPR029787">
    <property type="entry name" value="Nucleotide_cyclase"/>
</dbReference>
<dbReference type="PANTHER" id="PTHR33121">
    <property type="entry name" value="CYCLIC DI-GMP PHOSPHODIESTERASE PDEF"/>
    <property type="match status" value="1"/>
</dbReference>
<dbReference type="eggNOG" id="COG2199">
    <property type="taxonomic scope" value="Bacteria"/>
</dbReference>
<dbReference type="Gene3D" id="3.30.70.270">
    <property type="match status" value="1"/>
</dbReference>
<dbReference type="InterPro" id="IPR050706">
    <property type="entry name" value="Cyclic-di-GMP_PDE-like"/>
</dbReference>
<dbReference type="GO" id="GO:0071111">
    <property type="term" value="F:cyclic-guanylate-specific phosphodiesterase activity"/>
    <property type="evidence" value="ECO:0007669"/>
    <property type="project" value="InterPro"/>
</dbReference>
<dbReference type="AlphaFoldDB" id="H6LKA9"/>
<dbReference type="InterPro" id="IPR035965">
    <property type="entry name" value="PAS-like_dom_sf"/>
</dbReference>
<protein>
    <submittedName>
        <fullName evidence="6">Putative signaling protein</fullName>
    </submittedName>
</protein>
<evidence type="ECO:0000259" key="4">
    <source>
        <dbReference type="PROSITE" id="PS50883"/>
    </source>
</evidence>
<dbReference type="eggNOG" id="COG2202">
    <property type="taxonomic scope" value="Bacteria"/>
</dbReference>
<dbReference type="EMBL" id="CP002987">
    <property type="protein sequence ID" value="AFA50029.1"/>
    <property type="molecule type" value="Genomic_DNA"/>
</dbReference>
<dbReference type="Proteomes" id="UP000007177">
    <property type="component" value="Chromosome"/>
</dbReference>
<dbReference type="SUPFAM" id="SSF55785">
    <property type="entry name" value="PYP-like sensor domain (PAS domain)"/>
    <property type="match status" value="1"/>
</dbReference>
<dbReference type="Gene3D" id="3.20.20.450">
    <property type="entry name" value="EAL domain"/>
    <property type="match status" value="1"/>
</dbReference>
<feature type="domain" description="PAC" evidence="3">
    <location>
        <begin position="108"/>
        <end position="161"/>
    </location>
</feature>
<dbReference type="PROSITE" id="PS50113">
    <property type="entry name" value="PAC"/>
    <property type="match status" value="1"/>
</dbReference>
<sequence length="588" mass="68847">MDYSKYDFDQLIERITELEVLNKQMLKEKEQETRLDFAWFGNLGNWYWNRKTNTVTCNHLKITTLGYTMDEIPKKLTHHFFTEKLHPDDYEKTMQAMTLHLQGKASVYEIEYRIQAKDKSWKWFYDRGSITQRDNEGNPELLSGIVFDITARKEEELALKKVNESIYIDELTRSTNKRTFKEKAVKLIKEKNCSYAFIVLDIDNFKLINDIFSYEGGDCLLKHIANTLFQHIKEHEVFGRIVGDKFYLLLDYLSENELESRMKKITKDILVFKFDHNSSFNMVVSSGIYVVKDRTISIDTISDRASLAAKMIKGRYESACFFYNDDIRSRIVNDNEIENEMHEALKNKEFKIFLQPKFDFKTEKIVGAEALIRWQHPRKGIIEPNVFIPLFEKNGFVTKIDLYVFEEICKKQKEWEDEGRKPLIISVNMSRLHLNNPAYVSTLESMTEKYDISPEIIELELTESTFSENLEHAFDVTRRLHNIGFRLAIDDFGSAYSSFNMLKDIFIDVVKIDREFFNEIASTIRGKKIVKSIVKMAKDLAIETVAEGVETKAQVEFLRKIGCDMAQGFYYAKPMPISDFVALLDQEA</sequence>
<evidence type="ECO:0000313" key="6">
    <source>
        <dbReference type="EMBL" id="AFA50029.1"/>
    </source>
</evidence>